<evidence type="ECO:0000256" key="3">
    <source>
        <dbReference type="ARBA" id="ARBA00020973"/>
    </source>
</evidence>
<feature type="domain" description="Conserved oligomeric complex COG6 N-terminal" evidence="11">
    <location>
        <begin position="29"/>
        <end position="142"/>
    </location>
</feature>
<dbReference type="AlphaFoldDB" id="A0A3N4KDJ4"/>
<evidence type="ECO:0000256" key="9">
    <source>
        <dbReference type="ARBA" id="ARBA00043873"/>
    </source>
</evidence>
<evidence type="ECO:0000313" key="14">
    <source>
        <dbReference type="Proteomes" id="UP000277580"/>
    </source>
</evidence>
<evidence type="ECO:0000256" key="4">
    <source>
        <dbReference type="ARBA" id="ARBA00022448"/>
    </source>
</evidence>
<sequence length="687" mass="77265">MDSLSQQRLSSVLSASYSDSEIRNALQVLDARFTDNSPDSRRQLRVDIQAEVIRGNAHIVEEFAKIAEQLKHIGTTLSTMNAVVSSLRTNVAAASSETAPILDEASELLSQKKDVETKEALLSAFTAHFVVSEEDVLVLTSSAETLDDRFFRILNRVKRIHSDCEVLLASENQRAGMEIMDLMTKHLHDAFQKLYRWIQRELKHLSLESPQINSGIRRALRVLAERPSLFQDCLDFFAEARQKILLDSFYTALTGAPQGTPGIDSSTKPIELYAHDPLRYIGDMLAWLHSSAVGEQEALEVLFISQEGEGQNSILGGIEEGLKSEPWVGDYRDDALEALGSWDARKGLMMLVDKGLETVCKPLKSRIEQVVASHEDSTLAYRISNLINYYRLTFEKLLGEDSSLLETIKSVEQSALRQFHSTLQAHVRAVQSDLPQAPPDLSPPDFLLEGLKELKDLMVSYEASLAPTQEREEEFSKILEEAFDPYIEGCRSLRKDLDELQSNIFGLNCMLAAKSTLDQFLFTAKRVSMLDDEIKTYIKALVEYEHNFFVHTSGLNPLLVALDDWNPTVPNNRIPSLRVMLISNPSLQKTPLTQLPPFSLLSLTQVSQTLDKFLQSALMDVQTELRRLNSPKVIGEIAHEAAERFVEDFRRVEEAVVNALANEMEEGMDGARNVWPRTVDEVRVLLT</sequence>
<dbReference type="Pfam" id="PF06419">
    <property type="entry name" value="COG6_N"/>
    <property type="match status" value="1"/>
</dbReference>
<dbReference type="InterPro" id="IPR010490">
    <property type="entry name" value="COG6"/>
</dbReference>
<dbReference type="PANTHER" id="PTHR21506:SF0">
    <property type="entry name" value="CONSERVED OLIGOMERIC GOLGI COMPLEX SUBUNIT 6"/>
    <property type="match status" value="1"/>
</dbReference>
<comment type="subunit">
    <text evidence="10">Component of the conserved oligomeric Golgi complex.</text>
</comment>
<evidence type="ECO:0000256" key="2">
    <source>
        <dbReference type="ARBA" id="ARBA00011023"/>
    </source>
</evidence>
<dbReference type="GO" id="GO:0000139">
    <property type="term" value="C:Golgi membrane"/>
    <property type="evidence" value="ECO:0007669"/>
    <property type="project" value="UniProtKB-SubCell"/>
</dbReference>
<accession>A0A3N4KDJ4</accession>
<evidence type="ECO:0000256" key="1">
    <source>
        <dbReference type="ARBA" id="ARBA00004395"/>
    </source>
</evidence>
<evidence type="ECO:0000259" key="12">
    <source>
        <dbReference type="Pfam" id="PF20653"/>
    </source>
</evidence>
<comment type="similarity">
    <text evidence="2 10">Belongs to the COG6 family.</text>
</comment>
<keyword evidence="4 10" id="KW-0813">Transport</keyword>
<keyword evidence="6 10" id="KW-0333">Golgi apparatus</keyword>
<dbReference type="PANTHER" id="PTHR21506">
    <property type="entry name" value="COMPONENT OF OLIGOMERIC GOLGI COMPLEX 6"/>
    <property type="match status" value="1"/>
</dbReference>
<dbReference type="GO" id="GO:0015031">
    <property type="term" value="P:protein transport"/>
    <property type="evidence" value="ECO:0007669"/>
    <property type="project" value="UniProtKB-KW"/>
</dbReference>
<name>A0A3N4KDJ4_9PEZI</name>
<keyword evidence="5 10" id="KW-0653">Protein transport</keyword>
<keyword evidence="14" id="KW-1185">Reference proteome</keyword>
<dbReference type="FunCoup" id="A0A3N4KDJ4">
    <property type="interactions" value="259"/>
</dbReference>
<dbReference type="GO" id="GO:0017119">
    <property type="term" value="C:Golgi transport complex"/>
    <property type="evidence" value="ECO:0007669"/>
    <property type="project" value="UniProtKB-UniRule"/>
</dbReference>
<gene>
    <name evidence="13" type="ORF">P167DRAFT_493949</name>
</gene>
<dbReference type="GO" id="GO:0006891">
    <property type="term" value="P:intra-Golgi vesicle-mediated transport"/>
    <property type="evidence" value="ECO:0007669"/>
    <property type="project" value="UniProtKB-UniRule"/>
</dbReference>
<evidence type="ECO:0000256" key="8">
    <source>
        <dbReference type="ARBA" id="ARBA00031348"/>
    </source>
</evidence>
<dbReference type="EMBL" id="ML119161">
    <property type="protein sequence ID" value="RPB08550.1"/>
    <property type="molecule type" value="Genomic_DNA"/>
</dbReference>
<evidence type="ECO:0000256" key="5">
    <source>
        <dbReference type="ARBA" id="ARBA00022927"/>
    </source>
</evidence>
<evidence type="ECO:0000313" key="13">
    <source>
        <dbReference type="EMBL" id="RPB08550.1"/>
    </source>
</evidence>
<protein>
    <recommendedName>
        <fullName evidence="3 10">Conserved oligomeric Golgi complex subunit 6</fullName>
        <shortName evidence="10">COG complex subunit 6</shortName>
    </recommendedName>
    <alternativeName>
        <fullName evidence="8 10">Component of oligomeric Golgi complex 6</fullName>
    </alternativeName>
</protein>
<dbReference type="InterPro" id="IPR048369">
    <property type="entry name" value="COG6_C"/>
</dbReference>
<organism evidence="13 14">
    <name type="scientific">Morchella conica CCBAS932</name>
    <dbReference type="NCBI Taxonomy" id="1392247"/>
    <lineage>
        <taxon>Eukaryota</taxon>
        <taxon>Fungi</taxon>
        <taxon>Dikarya</taxon>
        <taxon>Ascomycota</taxon>
        <taxon>Pezizomycotina</taxon>
        <taxon>Pezizomycetes</taxon>
        <taxon>Pezizales</taxon>
        <taxon>Morchellaceae</taxon>
        <taxon>Morchella</taxon>
    </lineage>
</organism>
<evidence type="ECO:0000259" key="11">
    <source>
        <dbReference type="Pfam" id="PF06419"/>
    </source>
</evidence>
<comment type="function">
    <text evidence="10">Acts as component of the peripheral membrane COG complex that is involved in intra-Golgi protein trafficking. COG is located at the cis-Golgi, and regulates tethering of retrograde intra-Golgi vesicles and possibly a number of other membrane trafficking events.</text>
</comment>
<keyword evidence="7 10" id="KW-0472">Membrane</keyword>
<dbReference type="SMART" id="SM01087">
    <property type="entry name" value="COG6"/>
    <property type="match status" value="1"/>
</dbReference>
<dbReference type="OrthoDB" id="272987at2759"/>
<comment type="subcellular location">
    <subcellularLocation>
        <location evidence="1 10">Golgi apparatus membrane</location>
        <topology evidence="1 10">Peripheral membrane protein</topology>
    </subcellularLocation>
</comment>
<dbReference type="InParanoid" id="A0A3N4KDJ4"/>
<feature type="domain" description="Conserved Oligomeric Golgi complex subunit 6 C-terminal" evidence="12">
    <location>
        <begin position="173"/>
        <end position="686"/>
    </location>
</feature>
<proteinExistence type="inferred from homology"/>
<dbReference type="InterPro" id="IPR048368">
    <property type="entry name" value="COG6_N"/>
</dbReference>
<evidence type="ECO:0000256" key="6">
    <source>
        <dbReference type="ARBA" id="ARBA00023034"/>
    </source>
</evidence>
<evidence type="ECO:0000256" key="10">
    <source>
        <dbReference type="RuleBase" id="RU365075"/>
    </source>
</evidence>
<reference evidence="13 14" key="1">
    <citation type="journal article" date="2018" name="Nat. Ecol. Evol.">
        <title>Pezizomycetes genomes reveal the molecular basis of ectomycorrhizal truffle lifestyle.</title>
        <authorList>
            <person name="Murat C."/>
            <person name="Payen T."/>
            <person name="Noel B."/>
            <person name="Kuo A."/>
            <person name="Morin E."/>
            <person name="Chen J."/>
            <person name="Kohler A."/>
            <person name="Krizsan K."/>
            <person name="Balestrini R."/>
            <person name="Da Silva C."/>
            <person name="Montanini B."/>
            <person name="Hainaut M."/>
            <person name="Levati E."/>
            <person name="Barry K.W."/>
            <person name="Belfiori B."/>
            <person name="Cichocki N."/>
            <person name="Clum A."/>
            <person name="Dockter R.B."/>
            <person name="Fauchery L."/>
            <person name="Guy J."/>
            <person name="Iotti M."/>
            <person name="Le Tacon F."/>
            <person name="Lindquist E.A."/>
            <person name="Lipzen A."/>
            <person name="Malagnac F."/>
            <person name="Mello A."/>
            <person name="Molinier V."/>
            <person name="Miyauchi S."/>
            <person name="Poulain J."/>
            <person name="Riccioni C."/>
            <person name="Rubini A."/>
            <person name="Sitrit Y."/>
            <person name="Splivallo R."/>
            <person name="Traeger S."/>
            <person name="Wang M."/>
            <person name="Zifcakova L."/>
            <person name="Wipf D."/>
            <person name="Zambonelli A."/>
            <person name="Paolocci F."/>
            <person name="Nowrousian M."/>
            <person name="Ottonello S."/>
            <person name="Baldrian P."/>
            <person name="Spatafora J.W."/>
            <person name="Henrissat B."/>
            <person name="Nagy L.G."/>
            <person name="Aury J.M."/>
            <person name="Wincker P."/>
            <person name="Grigoriev I.V."/>
            <person name="Bonfante P."/>
            <person name="Martin F.M."/>
        </authorList>
    </citation>
    <scope>NUCLEOTIDE SEQUENCE [LARGE SCALE GENOMIC DNA]</scope>
    <source>
        <strain evidence="13 14">CCBAS932</strain>
    </source>
</reference>
<evidence type="ECO:0000256" key="7">
    <source>
        <dbReference type="ARBA" id="ARBA00023136"/>
    </source>
</evidence>
<comment type="function">
    <text evidence="9">Acts as a component of the peripheral membrane COG complex that is involved in intra-Golgi protein trafficking. COG is located at the cis-Golgi, and regulates tethering of retrograde intra-Golgi vesicles and possibly a number of other membrane trafficking events.</text>
</comment>
<dbReference type="Proteomes" id="UP000277580">
    <property type="component" value="Unassembled WGS sequence"/>
</dbReference>
<dbReference type="STRING" id="1392247.A0A3N4KDJ4"/>
<dbReference type="Pfam" id="PF20653">
    <property type="entry name" value="COG6_C"/>
    <property type="match status" value="1"/>
</dbReference>